<dbReference type="GO" id="GO:0003677">
    <property type="term" value="F:DNA binding"/>
    <property type="evidence" value="ECO:0007669"/>
    <property type="project" value="UniProtKB-UniRule"/>
</dbReference>
<keyword evidence="4" id="KW-0804">Transcription</keyword>
<dbReference type="InterPro" id="IPR009057">
    <property type="entry name" value="Homeodomain-like_sf"/>
</dbReference>
<feature type="DNA-binding region" description="H-T-H motif" evidence="5">
    <location>
        <begin position="27"/>
        <end position="46"/>
    </location>
</feature>
<accession>A0A221VYW6</accession>
<dbReference type="SUPFAM" id="SSF46689">
    <property type="entry name" value="Homeodomain-like"/>
    <property type="match status" value="1"/>
</dbReference>
<keyword evidence="3 5" id="KW-0238">DNA-binding</keyword>
<dbReference type="InterPro" id="IPR039538">
    <property type="entry name" value="BetI_C"/>
</dbReference>
<keyword evidence="8" id="KW-1185">Reference proteome</keyword>
<keyword evidence="1" id="KW-0678">Repressor</keyword>
<name>A0A221VYW6_9PSEU</name>
<gene>
    <name evidence="7" type="ORF">AHOG_05315</name>
</gene>
<dbReference type="EMBL" id="CP022521">
    <property type="protein sequence ID" value="ASO18716.1"/>
    <property type="molecule type" value="Genomic_DNA"/>
</dbReference>
<dbReference type="AlphaFoldDB" id="A0A221VYW6"/>
<evidence type="ECO:0000256" key="5">
    <source>
        <dbReference type="PROSITE-ProRule" id="PRU00335"/>
    </source>
</evidence>
<evidence type="ECO:0000256" key="1">
    <source>
        <dbReference type="ARBA" id="ARBA00022491"/>
    </source>
</evidence>
<evidence type="ECO:0000256" key="3">
    <source>
        <dbReference type="ARBA" id="ARBA00023125"/>
    </source>
</evidence>
<keyword evidence="2" id="KW-0805">Transcription regulation</keyword>
<dbReference type="PRINTS" id="PR00455">
    <property type="entry name" value="HTHTETR"/>
</dbReference>
<proteinExistence type="predicted"/>
<sequence length="194" mass="20519">MLGMGQRDDLLAGARQCLIEKGYAHTTARDIVAVTGANLASIGYHFGTKDALLNAAVIAALDEWGTSIEDAAAFLPDTTPRERLAAFLDGLLATASEQRAMMVASTQAAAQAEFAVEVREQLAKTFTTIRRELAAMVLGMAAEDVTREQARTVGSLTVTMINGVMSQWLVDAESAPTAAELIEAMRILTGASSD</sequence>
<dbReference type="PANTHER" id="PTHR47506">
    <property type="entry name" value="TRANSCRIPTIONAL REGULATORY PROTEIN"/>
    <property type="match status" value="1"/>
</dbReference>
<dbReference type="SUPFAM" id="SSF48498">
    <property type="entry name" value="Tetracyclin repressor-like, C-terminal domain"/>
    <property type="match status" value="1"/>
</dbReference>
<evidence type="ECO:0000259" key="6">
    <source>
        <dbReference type="PROSITE" id="PS50977"/>
    </source>
</evidence>
<evidence type="ECO:0000256" key="4">
    <source>
        <dbReference type="ARBA" id="ARBA00023163"/>
    </source>
</evidence>
<organism evidence="7 8">
    <name type="scientific">Actinoalloteichus hoggarensis</name>
    <dbReference type="NCBI Taxonomy" id="1470176"/>
    <lineage>
        <taxon>Bacteria</taxon>
        <taxon>Bacillati</taxon>
        <taxon>Actinomycetota</taxon>
        <taxon>Actinomycetes</taxon>
        <taxon>Pseudonocardiales</taxon>
        <taxon>Pseudonocardiaceae</taxon>
        <taxon>Actinoalloteichus</taxon>
    </lineage>
</organism>
<dbReference type="InterPro" id="IPR036271">
    <property type="entry name" value="Tet_transcr_reg_TetR-rel_C_sf"/>
</dbReference>
<dbReference type="Pfam" id="PF00440">
    <property type="entry name" value="TetR_N"/>
    <property type="match status" value="1"/>
</dbReference>
<dbReference type="Proteomes" id="UP000204221">
    <property type="component" value="Chromosome"/>
</dbReference>
<dbReference type="InterPro" id="IPR001647">
    <property type="entry name" value="HTH_TetR"/>
</dbReference>
<evidence type="ECO:0000256" key="2">
    <source>
        <dbReference type="ARBA" id="ARBA00023015"/>
    </source>
</evidence>
<evidence type="ECO:0000313" key="7">
    <source>
        <dbReference type="EMBL" id="ASO18716.1"/>
    </source>
</evidence>
<dbReference type="PANTHER" id="PTHR47506:SF1">
    <property type="entry name" value="HTH-TYPE TRANSCRIPTIONAL REGULATOR YJDC"/>
    <property type="match status" value="1"/>
</dbReference>
<dbReference type="PROSITE" id="PS50977">
    <property type="entry name" value="HTH_TETR_2"/>
    <property type="match status" value="1"/>
</dbReference>
<feature type="domain" description="HTH tetR-type" evidence="6">
    <location>
        <begin position="4"/>
        <end position="64"/>
    </location>
</feature>
<protein>
    <submittedName>
        <fullName evidence="7">Transcriptional regulator BetI</fullName>
    </submittedName>
</protein>
<dbReference type="KEGG" id="ahg:AHOG_05315"/>
<dbReference type="Gene3D" id="1.10.357.10">
    <property type="entry name" value="Tetracycline Repressor, domain 2"/>
    <property type="match status" value="1"/>
</dbReference>
<dbReference type="Pfam" id="PF13977">
    <property type="entry name" value="TetR_C_6"/>
    <property type="match status" value="1"/>
</dbReference>
<reference evidence="7 8" key="1">
    <citation type="submission" date="2017-07" db="EMBL/GenBank/DDBJ databases">
        <title>Complete genome sequence of Actinoalloteichus hoggarensis DSM 45943, type strain of Actinoalloteichus hoggarensis.</title>
        <authorList>
            <person name="Ruckert C."/>
            <person name="Nouioui I."/>
            <person name="Willmese J."/>
            <person name="van Wezel G."/>
            <person name="Klenk H.-P."/>
            <person name="Kalinowski J."/>
            <person name="Zotchev S.B."/>
        </authorList>
    </citation>
    <scope>NUCLEOTIDE SEQUENCE [LARGE SCALE GENOMIC DNA]</scope>
    <source>
        <strain evidence="7 8">DSM 45943</strain>
    </source>
</reference>
<evidence type="ECO:0000313" key="8">
    <source>
        <dbReference type="Proteomes" id="UP000204221"/>
    </source>
</evidence>